<evidence type="ECO:0000256" key="5">
    <source>
        <dbReference type="ARBA" id="ARBA00023125"/>
    </source>
</evidence>
<keyword evidence="8 9" id="KW-0539">Nucleus</keyword>
<evidence type="ECO:0000256" key="3">
    <source>
        <dbReference type="ARBA" id="ARBA00022473"/>
    </source>
</evidence>
<feature type="compositionally biased region" description="Basic and acidic residues" evidence="10">
    <location>
        <begin position="180"/>
        <end position="194"/>
    </location>
</feature>
<dbReference type="GO" id="GO:0005634">
    <property type="term" value="C:nucleus"/>
    <property type="evidence" value="ECO:0007669"/>
    <property type="project" value="UniProtKB-SubCell"/>
</dbReference>
<dbReference type="FunCoup" id="A0A7I4APK5">
    <property type="interactions" value="3"/>
</dbReference>
<dbReference type="RefSeq" id="XP_024391907.1">
    <property type="nucleotide sequence ID" value="XM_024536139.2"/>
</dbReference>
<feature type="region of interest" description="Disordered" evidence="10">
    <location>
        <begin position="155"/>
        <end position="203"/>
    </location>
</feature>
<proteinExistence type="inferred from homology"/>
<feature type="compositionally biased region" description="Basic residues" evidence="10">
    <location>
        <begin position="169"/>
        <end position="179"/>
    </location>
</feature>
<evidence type="ECO:0000313" key="14">
    <source>
        <dbReference type="Proteomes" id="UP000006727"/>
    </source>
</evidence>
<name>A0A7I4APK5_PHYPA</name>
<dbReference type="GO" id="GO:0003677">
    <property type="term" value="F:DNA binding"/>
    <property type="evidence" value="ECO:0007669"/>
    <property type="project" value="UniProtKB-UniRule"/>
</dbReference>
<evidence type="ECO:0000259" key="11">
    <source>
        <dbReference type="Pfam" id="PF01698"/>
    </source>
</evidence>
<gene>
    <name evidence="13" type="primary">LOC112290150</name>
</gene>
<comment type="subcellular location">
    <subcellularLocation>
        <location evidence="1 9">Nucleus</location>
    </subcellularLocation>
</comment>
<dbReference type="AlphaFoldDB" id="A0A7I4APK5"/>
<comment type="function">
    <text evidence="9">Probable transcription factor.</text>
</comment>
<reference evidence="13 14" key="2">
    <citation type="journal article" date="2018" name="Plant J.">
        <title>The Physcomitrella patens chromosome-scale assembly reveals moss genome structure and evolution.</title>
        <authorList>
            <person name="Lang D."/>
            <person name="Ullrich K.K."/>
            <person name="Murat F."/>
            <person name="Fuchs J."/>
            <person name="Jenkins J."/>
            <person name="Haas F.B."/>
            <person name="Piednoel M."/>
            <person name="Gundlach H."/>
            <person name="Van Bel M."/>
            <person name="Meyberg R."/>
            <person name="Vives C."/>
            <person name="Morata J."/>
            <person name="Symeonidi A."/>
            <person name="Hiss M."/>
            <person name="Muchero W."/>
            <person name="Kamisugi Y."/>
            <person name="Saleh O."/>
            <person name="Blanc G."/>
            <person name="Decker E.L."/>
            <person name="van Gessel N."/>
            <person name="Grimwood J."/>
            <person name="Hayes R.D."/>
            <person name="Graham S.W."/>
            <person name="Gunter L.E."/>
            <person name="McDaniel S.F."/>
            <person name="Hoernstein S.N.W."/>
            <person name="Larsson A."/>
            <person name="Li F.W."/>
            <person name="Perroud P.F."/>
            <person name="Phillips J."/>
            <person name="Ranjan P."/>
            <person name="Rokshar D.S."/>
            <person name="Rothfels C.J."/>
            <person name="Schneider L."/>
            <person name="Shu S."/>
            <person name="Stevenson D.W."/>
            <person name="Thummler F."/>
            <person name="Tillich M."/>
            <person name="Villarreal Aguilar J.C."/>
            <person name="Widiez T."/>
            <person name="Wong G.K."/>
            <person name="Wymore A."/>
            <person name="Zhang Y."/>
            <person name="Zimmer A.D."/>
            <person name="Quatrano R.S."/>
            <person name="Mayer K.F.X."/>
            <person name="Goodstein D."/>
            <person name="Casacuberta J.M."/>
            <person name="Vandepoele K."/>
            <person name="Reski R."/>
            <person name="Cuming A.C."/>
            <person name="Tuskan G.A."/>
            <person name="Maumus F."/>
            <person name="Salse J."/>
            <person name="Schmutz J."/>
            <person name="Rensing S.A."/>
        </authorList>
    </citation>
    <scope>NUCLEOTIDE SEQUENCE [LARGE SCALE GENOMIC DNA]</scope>
    <source>
        <strain evidence="13 14">cv. Gransden 2004</strain>
    </source>
</reference>
<dbReference type="Pfam" id="PF01698">
    <property type="entry name" value="SAM_LFY"/>
    <property type="match status" value="1"/>
</dbReference>
<dbReference type="InterPro" id="IPR035209">
    <property type="entry name" value="FLO/LFY_C"/>
</dbReference>
<keyword evidence="4 9" id="KW-0805">Transcription regulation</keyword>
<dbReference type="GO" id="GO:0006355">
    <property type="term" value="P:regulation of DNA-templated transcription"/>
    <property type="evidence" value="ECO:0007669"/>
    <property type="project" value="UniProtKB-UniRule"/>
</dbReference>
<feature type="domain" description="Floricaula/Leafy protein SAM" evidence="11">
    <location>
        <begin position="40"/>
        <end position="115"/>
    </location>
</feature>
<evidence type="ECO:0000256" key="7">
    <source>
        <dbReference type="ARBA" id="ARBA00023163"/>
    </source>
</evidence>
<keyword evidence="3" id="KW-0217">Developmental protein</keyword>
<dbReference type="Pfam" id="PF17538">
    <property type="entry name" value="C_LFY_FLO"/>
    <property type="match status" value="1"/>
</dbReference>
<feature type="domain" description="Floricaula/leafy DNA-binding C-terminal" evidence="12">
    <location>
        <begin position="183"/>
        <end position="347"/>
    </location>
</feature>
<keyword evidence="5 9" id="KW-0238">DNA-binding</keyword>
<dbReference type="InterPro" id="IPR002910">
    <property type="entry name" value="FLO_LFY"/>
</dbReference>
<evidence type="ECO:0000313" key="13">
    <source>
        <dbReference type="EnsemblPlants" id="Pp3c13_8760V3.2"/>
    </source>
</evidence>
<protein>
    <recommendedName>
        <fullName evidence="9">Floricaula/leafy-like transcription factor</fullName>
    </recommendedName>
</protein>
<dbReference type="OrthoDB" id="1875842at2759"/>
<dbReference type="Gene3D" id="1.10.4180.10">
    <property type="entry name" value="Protein LEAFY"/>
    <property type="match status" value="1"/>
</dbReference>
<evidence type="ECO:0000256" key="10">
    <source>
        <dbReference type="SAM" id="MobiDB-lite"/>
    </source>
</evidence>
<dbReference type="GeneID" id="112290150"/>
<dbReference type="InterPro" id="IPR035079">
    <property type="entry name" value="LFY_SAM"/>
</dbReference>
<keyword evidence="7 9" id="KW-0804">Transcription</keyword>
<dbReference type="Proteomes" id="UP000006727">
    <property type="component" value="Chromosome 13"/>
</dbReference>
<dbReference type="KEGG" id="ppp:112290150"/>
<dbReference type="Gramene" id="Pp3c13_8760V3.2">
    <property type="protein sequence ID" value="Pp3c13_8760V3.2"/>
    <property type="gene ID" value="Pp3c13_8760"/>
</dbReference>
<reference evidence="13" key="3">
    <citation type="submission" date="2020-12" db="UniProtKB">
        <authorList>
            <consortium name="EnsemblPlants"/>
        </authorList>
    </citation>
    <scope>IDENTIFICATION</scope>
</reference>
<dbReference type="EMBL" id="ABEU02000013">
    <property type="status" value="NOT_ANNOTATED_CDS"/>
    <property type="molecule type" value="Genomic_DNA"/>
</dbReference>
<dbReference type="EnsemblPlants" id="Pp3c13_8760V3.2">
    <property type="protein sequence ID" value="Pp3c13_8760V3.2"/>
    <property type="gene ID" value="Pp3c13_8760"/>
</dbReference>
<dbReference type="EnsemblPlants" id="Pp3c13_8760V3.4">
    <property type="protein sequence ID" value="Pp3c13_8760V3.4"/>
    <property type="gene ID" value="Pp3c13_8760"/>
</dbReference>
<evidence type="ECO:0000256" key="9">
    <source>
        <dbReference type="RuleBase" id="RU366064"/>
    </source>
</evidence>
<reference evidence="13 14" key="1">
    <citation type="journal article" date="2008" name="Science">
        <title>The Physcomitrella genome reveals evolutionary insights into the conquest of land by plants.</title>
        <authorList>
            <person name="Rensing S."/>
            <person name="Lang D."/>
            <person name="Zimmer A."/>
            <person name="Terry A."/>
            <person name="Salamov A."/>
            <person name="Shapiro H."/>
            <person name="Nishiyama T."/>
            <person name="Perroud P.-F."/>
            <person name="Lindquist E."/>
            <person name="Kamisugi Y."/>
            <person name="Tanahashi T."/>
            <person name="Sakakibara K."/>
            <person name="Fujita T."/>
            <person name="Oishi K."/>
            <person name="Shin-I T."/>
            <person name="Kuroki Y."/>
            <person name="Toyoda A."/>
            <person name="Suzuki Y."/>
            <person name="Hashimoto A."/>
            <person name="Yamaguchi K."/>
            <person name="Sugano A."/>
            <person name="Kohara Y."/>
            <person name="Fujiyama A."/>
            <person name="Anterola A."/>
            <person name="Aoki S."/>
            <person name="Ashton N."/>
            <person name="Barbazuk W.B."/>
            <person name="Barker E."/>
            <person name="Bennetzen J."/>
            <person name="Bezanilla M."/>
            <person name="Blankenship R."/>
            <person name="Cho S.H."/>
            <person name="Dutcher S."/>
            <person name="Estelle M."/>
            <person name="Fawcett J.A."/>
            <person name="Gundlach H."/>
            <person name="Hanada K."/>
            <person name="Heyl A."/>
            <person name="Hicks K.A."/>
            <person name="Hugh J."/>
            <person name="Lohr M."/>
            <person name="Mayer K."/>
            <person name="Melkozernov A."/>
            <person name="Murata T."/>
            <person name="Nelson D."/>
            <person name="Pils B."/>
            <person name="Prigge M."/>
            <person name="Reiss B."/>
            <person name="Renner T."/>
            <person name="Rombauts S."/>
            <person name="Rushton P."/>
            <person name="Sanderfoot A."/>
            <person name="Schween G."/>
            <person name="Shiu S.-H."/>
            <person name="Stueber K."/>
            <person name="Theodoulou F.L."/>
            <person name="Tu H."/>
            <person name="Van de Peer Y."/>
            <person name="Verrier P.J."/>
            <person name="Waters E."/>
            <person name="Wood A."/>
            <person name="Yang L."/>
            <person name="Cove D."/>
            <person name="Cuming A."/>
            <person name="Hasebe M."/>
            <person name="Lucas S."/>
            <person name="Mishler D.B."/>
            <person name="Reski R."/>
            <person name="Grigoriev I."/>
            <person name="Quatrano R.S."/>
            <person name="Boore J.L."/>
        </authorList>
    </citation>
    <scope>NUCLEOTIDE SEQUENCE [LARGE SCALE GENOMIC DNA]</scope>
    <source>
        <strain evidence="13 14">cv. Gransden 2004</strain>
    </source>
</reference>
<dbReference type="Gramene" id="Pp3c13_8760V3.3">
    <property type="protein sequence ID" value="Pp3c13_8760V3.3"/>
    <property type="gene ID" value="Pp3c13_8760"/>
</dbReference>
<evidence type="ECO:0000256" key="4">
    <source>
        <dbReference type="ARBA" id="ARBA00023015"/>
    </source>
</evidence>
<evidence type="ECO:0000256" key="1">
    <source>
        <dbReference type="ARBA" id="ARBA00004123"/>
    </source>
</evidence>
<dbReference type="Gramene" id="Pp3c13_8760V3.4">
    <property type="protein sequence ID" value="Pp3c13_8760V3.4"/>
    <property type="gene ID" value="Pp3c13_8760"/>
</dbReference>
<organism evidence="13 14">
    <name type="scientific">Physcomitrium patens</name>
    <name type="common">Spreading-leaved earth moss</name>
    <name type="synonym">Physcomitrella patens</name>
    <dbReference type="NCBI Taxonomy" id="3218"/>
    <lineage>
        <taxon>Eukaryota</taxon>
        <taxon>Viridiplantae</taxon>
        <taxon>Streptophyta</taxon>
        <taxon>Embryophyta</taxon>
        <taxon>Bryophyta</taxon>
        <taxon>Bryophytina</taxon>
        <taxon>Bryopsida</taxon>
        <taxon>Funariidae</taxon>
        <taxon>Funariales</taxon>
        <taxon>Funariaceae</taxon>
        <taxon>Physcomitrium</taxon>
    </lineage>
</organism>
<evidence type="ECO:0000256" key="6">
    <source>
        <dbReference type="ARBA" id="ARBA00023159"/>
    </source>
</evidence>
<evidence type="ECO:0000256" key="2">
    <source>
        <dbReference type="ARBA" id="ARBA00009383"/>
    </source>
</evidence>
<dbReference type="InterPro" id="IPR038276">
    <property type="entry name" value="Floricaula/leafy_C_sf"/>
</dbReference>
<dbReference type="EnsemblPlants" id="Pp3c13_8760V3.3">
    <property type="protein sequence ID" value="Pp3c13_8760V3.3"/>
    <property type="gene ID" value="Pp3c13_8760"/>
</dbReference>
<sequence>MVDDCPVHNMQAQFDIVQAEPTALLYKRPDGVALVGRENRRLKELFKDFGVQPSTVAVMGQMGFTLSTLINMKDEEVDFVIKSMIEEYHLDLLMGEQFGIKAAVRAKRRLVEEEMEQQRMDLAARSNEKKRRLEESSDGLLLKDGNGSLEALGLLGLTDPDSDSEGKKVAKRRQRKRRSKEVGEDGEERPREHPFIVTEPGEPAKGKKNGLDYLFDLYEQCGKFLEEVQHIAKEKGEKCPSKVTNEVFRHAKLTGAGYINKPKMRDYVHCYALHCLDVETSNNLRKEYKERGENVGAWCQACYFPLVKLARQNEWDIDDLFNRNDKLRIWYVPTKLRQLCHIERMKHGE</sequence>
<keyword evidence="6 9" id="KW-0010">Activator</keyword>
<comment type="similarity">
    <text evidence="2 9">Belongs to the FLO/LFY family.</text>
</comment>
<dbReference type="PANTHER" id="PTHR36079">
    <property type="entry name" value="PROTEIN LEAFY"/>
    <property type="match status" value="1"/>
</dbReference>
<evidence type="ECO:0000256" key="8">
    <source>
        <dbReference type="ARBA" id="ARBA00023242"/>
    </source>
</evidence>
<keyword evidence="14" id="KW-1185">Reference proteome</keyword>
<accession>A0A7I4APK5</accession>
<evidence type="ECO:0000259" key="12">
    <source>
        <dbReference type="Pfam" id="PF17538"/>
    </source>
</evidence>
<dbReference type="PANTHER" id="PTHR36079:SF1">
    <property type="entry name" value="PROTEIN LEAFY"/>
    <property type="match status" value="1"/>
</dbReference>